<dbReference type="InterPro" id="IPR050904">
    <property type="entry name" value="Adhesion/Biosynth-related"/>
</dbReference>
<evidence type="ECO:0000256" key="2">
    <source>
        <dbReference type="SAM" id="MobiDB-lite"/>
    </source>
</evidence>
<dbReference type="AlphaFoldDB" id="A0A1T4P4A6"/>
<dbReference type="GO" id="GO:0031012">
    <property type="term" value="C:extracellular matrix"/>
    <property type="evidence" value="ECO:0007669"/>
    <property type="project" value="TreeGrafter"/>
</dbReference>
<dbReference type="OrthoDB" id="9800666at2"/>
<feature type="chain" id="PRO_5013114917" evidence="3">
    <location>
        <begin position="22"/>
        <end position="219"/>
    </location>
</feature>
<evidence type="ECO:0000256" key="3">
    <source>
        <dbReference type="SAM" id="SignalP"/>
    </source>
</evidence>
<sequence length="219" mass="22835">MCSMGKNTFLAISATTLLAFAVTACTGGGNIEGDTASSDSPGPQSSDPQASPEEGVGTERAMSEPFGPACADVPQKGAGSFAGMAREPVATAASNNPELSTLVEAITRAGLVDTLNDAEDVTVFAPTNEAFEKFPEDERDALMQDKERLTDVVNYHVVEGRHTPQDLENGEFTSLQGDPVTTSGSGEEFTVNDQANVVCGNVRTANATVYVIDAVLTPR</sequence>
<dbReference type="PROSITE" id="PS51257">
    <property type="entry name" value="PROKAR_LIPOPROTEIN"/>
    <property type="match status" value="1"/>
</dbReference>
<dbReference type="InterPro" id="IPR036378">
    <property type="entry name" value="FAS1_dom_sf"/>
</dbReference>
<accession>A0A1T4P4A6</accession>
<gene>
    <name evidence="5" type="ORF">SAMN02745673_01624</name>
</gene>
<evidence type="ECO:0000313" key="5">
    <source>
        <dbReference type="EMBL" id="SJZ86231.1"/>
    </source>
</evidence>
<name>A0A1T4P4A6_9ACTN</name>
<feature type="compositionally biased region" description="Low complexity" evidence="2">
    <location>
        <begin position="36"/>
        <end position="52"/>
    </location>
</feature>
<evidence type="ECO:0000259" key="4">
    <source>
        <dbReference type="PROSITE" id="PS50213"/>
    </source>
</evidence>
<dbReference type="InterPro" id="IPR000782">
    <property type="entry name" value="FAS1_domain"/>
</dbReference>
<dbReference type="Gene3D" id="2.30.180.10">
    <property type="entry name" value="FAS1 domain"/>
    <property type="match status" value="1"/>
</dbReference>
<dbReference type="SMART" id="SM00554">
    <property type="entry name" value="FAS1"/>
    <property type="match status" value="1"/>
</dbReference>
<dbReference type="GO" id="GO:0005615">
    <property type="term" value="C:extracellular space"/>
    <property type="evidence" value="ECO:0007669"/>
    <property type="project" value="TreeGrafter"/>
</dbReference>
<dbReference type="STRING" id="1122192.SAMN02745673_01624"/>
<evidence type="ECO:0000256" key="1">
    <source>
        <dbReference type="ARBA" id="ARBA00022729"/>
    </source>
</evidence>
<protein>
    <submittedName>
        <fullName evidence="5">Uncaracterized surface protein containing fasciclin (FAS1) repeats</fullName>
    </submittedName>
</protein>
<keyword evidence="1 3" id="KW-0732">Signal</keyword>
<dbReference type="EMBL" id="FUWS01000004">
    <property type="protein sequence ID" value="SJZ86231.1"/>
    <property type="molecule type" value="Genomic_DNA"/>
</dbReference>
<dbReference type="GO" id="GO:0030198">
    <property type="term" value="P:extracellular matrix organization"/>
    <property type="evidence" value="ECO:0007669"/>
    <property type="project" value="TreeGrafter"/>
</dbReference>
<organism evidence="5 6">
    <name type="scientific">Marinactinospora thermotolerans DSM 45154</name>
    <dbReference type="NCBI Taxonomy" id="1122192"/>
    <lineage>
        <taxon>Bacteria</taxon>
        <taxon>Bacillati</taxon>
        <taxon>Actinomycetota</taxon>
        <taxon>Actinomycetes</taxon>
        <taxon>Streptosporangiales</taxon>
        <taxon>Nocardiopsidaceae</taxon>
        <taxon>Marinactinospora</taxon>
    </lineage>
</organism>
<dbReference type="PANTHER" id="PTHR10900:SF77">
    <property type="entry name" value="FI19380P1"/>
    <property type="match status" value="1"/>
</dbReference>
<dbReference type="GO" id="GO:0007155">
    <property type="term" value="P:cell adhesion"/>
    <property type="evidence" value="ECO:0007669"/>
    <property type="project" value="TreeGrafter"/>
</dbReference>
<keyword evidence="6" id="KW-1185">Reference proteome</keyword>
<reference evidence="5 6" key="1">
    <citation type="submission" date="2017-02" db="EMBL/GenBank/DDBJ databases">
        <authorList>
            <person name="Peterson S.W."/>
        </authorList>
    </citation>
    <scope>NUCLEOTIDE SEQUENCE [LARGE SCALE GENOMIC DNA]</scope>
    <source>
        <strain evidence="5 6">DSM 45154</strain>
    </source>
</reference>
<dbReference type="PROSITE" id="PS50213">
    <property type="entry name" value="FAS1"/>
    <property type="match status" value="1"/>
</dbReference>
<proteinExistence type="predicted"/>
<evidence type="ECO:0000313" key="6">
    <source>
        <dbReference type="Proteomes" id="UP000190637"/>
    </source>
</evidence>
<feature type="signal peptide" evidence="3">
    <location>
        <begin position="1"/>
        <end position="21"/>
    </location>
</feature>
<dbReference type="PANTHER" id="PTHR10900">
    <property type="entry name" value="PERIOSTIN-RELATED"/>
    <property type="match status" value="1"/>
</dbReference>
<feature type="region of interest" description="Disordered" evidence="2">
    <location>
        <begin position="32"/>
        <end position="74"/>
    </location>
</feature>
<feature type="domain" description="FAS1" evidence="4">
    <location>
        <begin position="86"/>
        <end position="216"/>
    </location>
</feature>
<dbReference type="FunFam" id="2.30.180.10:FF:000019">
    <property type="entry name" value="Cell surface lipoprotein"/>
    <property type="match status" value="1"/>
</dbReference>
<dbReference type="SUPFAM" id="SSF82153">
    <property type="entry name" value="FAS1 domain"/>
    <property type="match status" value="1"/>
</dbReference>
<dbReference type="Proteomes" id="UP000190637">
    <property type="component" value="Unassembled WGS sequence"/>
</dbReference>
<dbReference type="Pfam" id="PF02469">
    <property type="entry name" value="Fasciclin"/>
    <property type="match status" value="1"/>
</dbReference>
<dbReference type="GO" id="GO:0050839">
    <property type="term" value="F:cell adhesion molecule binding"/>
    <property type="evidence" value="ECO:0007669"/>
    <property type="project" value="TreeGrafter"/>
</dbReference>